<evidence type="ECO:0000313" key="1">
    <source>
        <dbReference type="EMBL" id="MPC88821.1"/>
    </source>
</evidence>
<proteinExistence type="predicted"/>
<dbReference type="AlphaFoldDB" id="A0A5B7IT90"/>
<name>A0A5B7IT90_PORTR</name>
<reference evidence="1 2" key="1">
    <citation type="submission" date="2019-05" db="EMBL/GenBank/DDBJ databases">
        <title>Another draft genome of Portunus trituberculatus and its Hox gene families provides insights of decapod evolution.</title>
        <authorList>
            <person name="Jeong J.-H."/>
            <person name="Song I."/>
            <person name="Kim S."/>
            <person name="Choi T."/>
            <person name="Kim D."/>
            <person name="Ryu S."/>
            <person name="Kim W."/>
        </authorList>
    </citation>
    <scope>NUCLEOTIDE SEQUENCE [LARGE SCALE GENOMIC DNA]</scope>
    <source>
        <tissue evidence="1">Muscle</tissue>
    </source>
</reference>
<organism evidence="1 2">
    <name type="scientific">Portunus trituberculatus</name>
    <name type="common">Swimming crab</name>
    <name type="synonym">Neptunus trituberculatus</name>
    <dbReference type="NCBI Taxonomy" id="210409"/>
    <lineage>
        <taxon>Eukaryota</taxon>
        <taxon>Metazoa</taxon>
        <taxon>Ecdysozoa</taxon>
        <taxon>Arthropoda</taxon>
        <taxon>Crustacea</taxon>
        <taxon>Multicrustacea</taxon>
        <taxon>Malacostraca</taxon>
        <taxon>Eumalacostraca</taxon>
        <taxon>Eucarida</taxon>
        <taxon>Decapoda</taxon>
        <taxon>Pleocyemata</taxon>
        <taxon>Brachyura</taxon>
        <taxon>Eubrachyura</taxon>
        <taxon>Portunoidea</taxon>
        <taxon>Portunidae</taxon>
        <taxon>Portuninae</taxon>
        <taxon>Portunus</taxon>
    </lineage>
</organism>
<sequence>MARRKADEERDPKENVVIIEFAKDANYDYPTCPQQLCDSPEAALLLFCPARVRRHVFFVVTRAFDFLTHSTPLSPLTSRN</sequence>
<gene>
    <name evidence="1" type="ORF">E2C01_083742</name>
</gene>
<dbReference type="Proteomes" id="UP000324222">
    <property type="component" value="Unassembled WGS sequence"/>
</dbReference>
<comment type="caution">
    <text evidence="1">The sequence shown here is derived from an EMBL/GenBank/DDBJ whole genome shotgun (WGS) entry which is preliminary data.</text>
</comment>
<accession>A0A5B7IT90</accession>
<dbReference type="EMBL" id="VSRR010079025">
    <property type="protein sequence ID" value="MPC88821.1"/>
    <property type="molecule type" value="Genomic_DNA"/>
</dbReference>
<evidence type="ECO:0000313" key="2">
    <source>
        <dbReference type="Proteomes" id="UP000324222"/>
    </source>
</evidence>
<protein>
    <submittedName>
        <fullName evidence="1">Uncharacterized protein</fullName>
    </submittedName>
</protein>
<keyword evidence="2" id="KW-1185">Reference proteome</keyword>